<sequence>MPSRRGLRHYSCDPRPGLACSIGGLRTPPMARSLSWPSRPMSRGCGRRRQSTSKGLSHDGQSLQPSLRPSMIPSLVGGQWPGQGPCRSLLSLRREDDSRRHCPMPTDESNISEVPQTFLAAFEPYVHGSEDY</sequence>
<gene>
    <name evidence="2" type="ORF">ZEAMMB73_Zm00001d028237</name>
</gene>
<dbReference type="EMBL" id="CM007647">
    <property type="protein sequence ID" value="ONL95148.1"/>
    <property type="molecule type" value="Genomic_DNA"/>
</dbReference>
<feature type="region of interest" description="Disordered" evidence="1">
    <location>
        <begin position="1"/>
        <end position="88"/>
    </location>
</feature>
<evidence type="ECO:0000313" key="2">
    <source>
        <dbReference type="EMBL" id="ONL95148.1"/>
    </source>
</evidence>
<accession>A0A1D6JTF7</accession>
<feature type="compositionally biased region" description="Polar residues" evidence="1">
    <location>
        <begin position="52"/>
        <end position="67"/>
    </location>
</feature>
<name>A0A1D6JTF7_MAIZE</name>
<organism evidence="2">
    <name type="scientific">Zea mays</name>
    <name type="common">Maize</name>
    <dbReference type="NCBI Taxonomy" id="4577"/>
    <lineage>
        <taxon>Eukaryota</taxon>
        <taxon>Viridiplantae</taxon>
        <taxon>Streptophyta</taxon>
        <taxon>Embryophyta</taxon>
        <taxon>Tracheophyta</taxon>
        <taxon>Spermatophyta</taxon>
        <taxon>Magnoliopsida</taxon>
        <taxon>Liliopsida</taxon>
        <taxon>Poales</taxon>
        <taxon>Poaceae</taxon>
        <taxon>PACMAD clade</taxon>
        <taxon>Panicoideae</taxon>
        <taxon>Andropogonodae</taxon>
        <taxon>Andropogoneae</taxon>
        <taxon>Tripsacinae</taxon>
        <taxon>Zea</taxon>
    </lineage>
</organism>
<reference evidence="2" key="1">
    <citation type="submission" date="2015-12" db="EMBL/GenBank/DDBJ databases">
        <title>Update maize B73 reference genome by single molecule sequencing technologies.</title>
        <authorList>
            <consortium name="Maize Genome Sequencing Project"/>
            <person name="Ware D."/>
        </authorList>
    </citation>
    <scope>NUCLEOTIDE SEQUENCE [LARGE SCALE GENOMIC DNA]</scope>
    <source>
        <tissue evidence="2">Seedling</tissue>
    </source>
</reference>
<protein>
    <submittedName>
        <fullName evidence="2">Uncharacterized protein</fullName>
    </submittedName>
</protein>
<evidence type="ECO:0000256" key="1">
    <source>
        <dbReference type="SAM" id="MobiDB-lite"/>
    </source>
</evidence>
<proteinExistence type="predicted"/>
<dbReference type="AlphaFoldDB" id="A0A1D6JTF7"/>